<accession>A0A0F8YCP2</accession>
<gene>
    <name evidence="1" type="ORF">LCGC14_2835530</name>
</gene>
<name>A0A0F8YCP2_9ZZZZ</name>
<dbReference type="AlphaFoldDB" id="A0A0F8YCP2"/>
<evidence type="ECO:0000313" key="1">
    <source>
        <dbReference type="EMBL" id="KKK79237.1"/>
    </source>
</evidence>
<organism evidence="1">
    <name type="scientific">marine sediment metagenome</name>
    <dbReference type="NCBI Taxonomy" id="412755"/>
    <lineage>
        <taxon>unclassified sequences</taxon>
        <taxon>metagenomes</taxon>
        <taxon>ecological metagenomes</taxon>
    </lineage>
</organism>
<feature type="non-terminal residue" evidence="1">
    <location>
        <position position="1"/>
    </location>
</feature>
<proteinExistence type="predicted"/>
<dbReference type="EMBL" id="LAZR01054120">
    <property type="protein sequence ID" value="KKK79237.1"/>
    <property type="molecule type" value="Genomic_DNA"/>
</dbReference>
<reference evidence="1" key="1">
    <citation type="journal article" date="2015" name="Nature">
        <title>Complex archaea that bridge the gap between prokaryotes and eukaryotes.</title>
        <authorList>
            <person name="Spang A."/>
            <person name="Saw J.H."/>
            <person name="Jorgensen S.L."/>
            <person name="Zaremba-Niedzwiedzka K."/>
            <person name="Martijn J."/>
            <person name="Lind A.E."/>
            <person name="van Eijk R."/>
            <person name="Schleper C."/>
            <person name="Guy L."/>
            <person name="Ettema T.J."/>
        </authorList>
    </citation>
    <scope>NUCLEOTIDE SEQUENCE</scope>
</reference>
<protein>
    <submittedName>
        <fullName evidence="1">Uncharacterized protein</fullName>
    </submittedName>
</protein>
<comment type="caution">
    <text evidence="1">The sequence shown here is derived from an EMBL/GenBank/DDBJ whole genome shotgun (WGS) entry which is preliminary data.</text>
</comment>
<sequence length="203" mass="22653">DYIFPFGNWDTAFLDAEGIQNMASNLGVFGSLQGIVNNRDPFTDKPIYLESDDLDTKIKKIAKYGGVSLSPSAIYHGLNLKSAIEGEVIGFPPNESKKDISQAVERLFGISIYSGGRWAYQQKVTSYQRLIQDLNQSIVRIQTDKNLDSEEKRKSIGDAKDSIKRITKQINELIKMMNTTDGTKANLPETEGANVDITIPPRY</sequence>